<evidence type="ECO:0000313" key="1">
    <source>
        <dbReference type="EMBL" id="CAB4141032.1"/>
    </source>
</evidence>
<organism evidence="1">
    <name type="scientific">uncultured Caudovirales phage</name>
    <dbReference type="NCBI Taxonomy" id="2100421"/>
    <lineage>
        <taxon>Viruses</taxon>
        <taxon>Duplodnaviria</taxon>
        <taxon>Heunggongvirae</taxon>
        <taxon>Uroviricota</taxon>
        <taxon>Caudoviricetes</taxon>
        <taxon>Peduoviridae</taxon>
        <taxon>Maltschvirus</taxon>
        <taxon>Maltschvirus maltsch</taxon>
    </lineage>
</organism>
<dbReference type="SUPFAM" id="SSF88723">
    <property type="entry name" value="PIN domain-like"/>
    <property type="match status" value="1"/>
</dbReference>
<proteinExistence type="predicted"/>
<dbReference type="InterPro" id="IPR029060">
    <property type="entry name" value="PIN-like_dom_sf"/>
</dbReference>
<evidence type="ECO:0008006" key="2">
    <source>
        <dbReference type="Google" id="ProtNLM"/>
    </source>
</evidence>
<name>A0A6J5M482_9CAUD</name>
<dbReference type="EMBL" id="LR796385">
    <property type="protein sequence ID" value="CAB4141032.1"/>
    <property type="molecule type" value="Genomic_DNA"/>
</dbReference>
<protein>
    <recommendedName>
        <fullName evidence="2">Exonuclease</fullName>
    </recommendedName>
</protein>
<gene>
    <name evidence="1" type="ORF">UFOVP411_22</name>
</gene>
<sequence>MPRTALIDGDILAYRIGFASQDVEERHAVSRLRETVLDIAFQGADADRYRGFLSPRGPVFRHRIATLAPYKGTRKQEKPIHFDALRAFMHDRLGFEMAVDEEADDLIGIEAVFGGDDTVICTLDKDLDMIPGWHYNFAKRETRYIGPEEALANFYRQILTGDTVDNIPGLYHAQGIKCGPVMAEGLIPVGLDEKTMHEIVVSAYGGNEDMVRELGQLLWIRRYPGQTWEPPQ</sequence>
<dbReference type="Gene3D" id="3.40.50.1010">
    <property type="entry name" value="5'-nuclease"/>
    <property type="match status" value="1"/>
</dbReference>
<accession>A0A6J5M482</accession>
<reference evidence="1" key="1">
    <citation type="submission" date="2020-04" db="EMBL/GenBank/DDBJ databases">
        <authorList>
            <person name="Chiriac C."/>
            <person name="Salcher M."/>
            <person name="Ghai R."/>
            <person name="Kavagutti S V."/>
        </authorList>
    </citation>
    <scope>NUCLEOTIDE SEQUENCE</scope>
</reference>